<dbReference type="SUPFAM" id="SSF53474">
    <property type="entry name" value="alpha/beta-Hydrolases"/>
    <property type="match status" value="1"/>
</dbReference>
<evidence type="ECO:0000256" key="5">
    <source>
        <dbReference type="ARBA" id="ARBA00047590"/>
    </source>
</evidence>
<comment type="catalytic activity">
    <reaction evidence="5 7">
        <text>S-formylglutathione + H2O = formate + glutathione + H(+)</text>
        <dbReference type="Rhea" id="RHEA:14961"/>
        <dbReference type="ChEBI" id="CHEBI:15377"/>
        <dbReference type="ChEBI" id="CHEBI:15378"/>
        <dbReference type="ChEBI" id="CHEBI:15740"/>
        <dbReference type="ChEBI" id="CHEBI:57688"/>
        <dbReference type="ChEBI" id="CHEBI:57925"/>
        <dbReference type="EC" id="3.1.2.12"/>
    </reaction>
</comment>
<dbReference type="Proteomes" id="UP000278907">
    <property type="component" value="Unassembled WGS sequence"/>
</dbReference>
<evidence type="ECO:0000256" key="4">
    <source>
        <dbReference type="ARBA" id="ARBA00022801"/>
    </source>
</evidence>
<evidence type="ECO:0000313" key="9">
    <source>
        <dbReference type="Proteomes" id="UP000278907"/>
    </source>
</evidence>
<name>A0ABX9QGP2_9BACT</name>
<evidence type="ECO:0000256" key="3">
    <source>
        <dbReference type="ARBA" id="ARBA00022487"/>
    </source>
</evidence>
<dbReference type="Pfam" id="PF00756">
    <property type="entry name" value="Esterase"/>
    <property type="match status" value="1"/>
</dbReference>
<evidence type="ECO:0000256" key="2">
    <source>
        <dbReference type="ARBA" id="ARBA00012479"/>
    </source>
</evidence>
<dbReference type="InterPro" id="IPR029058">
    <property type="entry name" value="AB_hydrolase_fold"/>
</dbReference>
<dbReference type="RefSeq" id="WP_120584436.1">
    <property type="nucleotide sequence ID" value="NZ_RAWI01000184.1"/>
</dbReference>
<evidence type="ECO:0000313" key="8">
    <source>
        <dbReference type="EMBL" id="RKI03197.1"/>
    </source>
</evidence>
<keyword evidence="3 7" id="KW-0719">Serine esterase</keyword>
<accession>A0ABX9QGP2</accession>
<organism evidence="8 9">
    <name type="scientific">Corallococcus praedator</name>
    <dbReference type="NCBI Taxonomy" id="2316724"/>
    <lineage>
        <taxon>Bacteria</taxon>
        <taxon>Pseudomonadati</taxon>
        <taxon>Myxococcota</taxon>
        <taxon>Myxococcia</taxon>
        <taxon>Myxococcales</taxon>
        <taxon>Cystobacterineae</taxon>
        <taxon>Myxococcaceae</taxon>
        <taxon>Corallococcus</taxon>
    </lineage>
</organism>
<dbReference type="PANTHER" id="PTHR10061:SF0">
    <property type="entry name" value="S-FORMYLGLUTATHIONE HYDROLASE"/>
    <property type="match status" value="1"/>
</dbReference>
<sequence length="283" mass="30692">MSTAPTLVSEHACFGGTQSFWKHPSEACGGEMRFSVFTPPQAKHGKVPVLYYLAGLTCTEETFPAKGGAQRVAAELGLMLVAPDTSPRGAGIPGEDTDWDFGTGAGFYLDATQAPWSARYRMGTYITKELPGLIGAHFPARMDREGIFGHSMGGHGALVTALRDPGRYRSVSAFAPIGAPIRSPWGKKAFGGYLGPDEQTWREYDATELLRSGKRVPALLVDQGTKDKFLPDQLHPSLLKEACDAVGQPLTLRMQEGYDHGYYFVSTFMEDHLRHHGAALNAA</sequence>
<dbReference type="EMBL" id="RAWI01000184">
    <property type="protein sequence ID" value="RKI03197.1"/>
    <property type="molecule type" value="Genomic_DNA"/>
</dbReference>
<keyword evidence="4 7" id="KW-0378">Hydrolase</keyword>
<dbReference type="PANTHER" id="PTHR10061">
    <property type="entry name" value="S-FORMYLGLUTATHIONE HYDROLASE"/>
    <property type="match status" value="1"/>
</dbReference>
<dbReference type="EC" id="3.1.2.12" evidence="2 6"/>
<reference evidence="8 9" key="1">
    <citation type="submission" date="2018-09" db="EMBL/GenBank/DDBJ databases">
        <authorList>
            <person name="Livingstone P.G."/>
            <person name="Whitworth D.E."/>
        </authorList>
    </citation>
    <scope>NUCLEOTIDE SEQUENCE [LARGE SCALE GENOMIC DNA]</scope>
    <source>
        <strain evidence="8 9">CA031B</strain>
    </source>
</reference>
<dbReference type="InterPro" id="IPR000801">
    <property type="entry name" value="Esterase-like"/>
</dbReference>
<dbReference type="NCBIfam" id="TIGR02821">
    <property type="entry name" value="fghA_ester_D"/>
    <property type="match status" value="1"/>
</dbReference>
<dbReference type="GO" id="GO:0018738">
    <property type="term" value="F:S-formylglutathione hydrolase activity"/>
    <property type="evidence" value="ECO:0007669"/>
    <property type="project" value="UniProtKB-EC"/>
</dbReference>
<protein>
    <recommendedName>
        <fullName evidence="2 6">S-formylglutathione hydrolase</fullName>
        <ecNumber evidence="2 6">3.1.2.12</ecNumber>
    </recommendedName>
</protein>
<comment type="similarity">
    <text evidence="1 7">Belongs to the esterase D family.</text>
</comment>
<evidence type="ECO:0000256" key="1">
    <source>
        <dbReference type="ARBA" id="ARBA00005622"/>
    </source>
</evidence>
<comment type="caution">
    <text evidence="8">The sequence shown here is derived from an EMBL/GenBank/DDBJ whole genome shotgun (WGS) entry which is preliminary data.</text>
</comment>
<comment type="function">
    <text evidence="7">Serine hydrolase involved in the detoxification of formaldehyde.</text>
</comment>
<dbReference type="InterPro" id="IPR014186">
    <property type="entry name" value="S-formylglutathione_hydrol"/>
</dbReference>
<proteinExistence type="inferred from homology"/>
<evidence type="ECO:0000256" key="6">
    <source>
        <dbReference type="NCBIfam" id="TIGR02821"/>
    </source>
</evidence>
<keyword evidence="9" id="KW-1185">Reference proteome</keyword>
<gene>
    <name evidence="8" type="primary">fghA</name>
    <name evidence="8" type="ORF">D7Y13_22595</name>
</gene>
<dbReference type="Gene3D" id="3.40.50.1820">
    <property type="entry name" value="alpha/beta hydrolase"/>
    <property type="match status" value="1"/>
</dbReference>
<evidence type="ECO:0000256" key="7">
    <source>
        <dbReference type="RuleBase" id="RU363068"/>
    </source>
</evidence>